<feature type="region of interest" description="Disordered" evidence="1">
    <location>
        <begin position="58"/>
        <end position="88"/>
    </location>
</feature>
<accession>A0AAD4K0J7</accession>
<reference evidence="2" key="1">
    <citation type="journal article" date="2021" name="Mol. Ecol. Resour.">
        <title>Phylogenomic analyses of the genus Drosophila reveals genomic signals of climate adaptation.</title>
        <authorList>
            <person name="Li F."/>
            <person name="Rane R.V."/>
            <person name="Luria V."/>
            <person name="Xiong Z."/>
            <person name="Chen J."/>
            <person name="Li Z."/>
            <person name="Catullo R.A."/>
            <person name="Griffin P.C."/>
            <person name="Schiffer M."/>
            <person name="Pearce S."/>
            <person name="Lee S.F."/>
            <person name="McElroy K."/>
            <person name="Stocker A."/>
            <person name="Shirriffs J."/>
            <person name="Cockerell F."/>
            <person name="Coppin C."/>
            <person name="Sgro C.M."/>
            <person name="Karger A."/>
            <person name="Cain J.W."/>
            <person name="Weber J.A."/>
            <person name="Santpere G."/>
            <person name="Kirschner M.W."/>
            <person name="Hoffmann A.A."/>
            <person name="Oakeshott J.G."/>
            <person name="Zhang G."/>
        </authorList>
    </citation>
    <scope>NUCLEOTIDE SEQUENCE</scope>
    <source>
        <strain evidence="2">BGI-SZ-2011g</strain>
    </source>
</reference>
<gene>
    <name evidence="2" type="ORF">KR093_007176</name>
</gene>
<sequence>MDGGGDNQLTARYTRRPLNRRVEIIMQDYQRWRRQRAININRQQLEQQQQLADPRFNTMYRHPHSPAGRLAAEAEDSGFESDSESDLL</sequence>
<evidence type="ECO:0000313" key="3">
    <source>
        <dbReference type="Proteomes" id="UP001200034"/>
    </source>
</evidence>
<dbReference type="AlphaFoldDB" id="A0AAD4K0J7"/>
<proteinExistence type="predicted"/>
<protein>
    <submittedName>
        <fullName evidence="2">Uncharacterized protein</fullName>
    </submittedName>
</protein>
<organism evidence="2 3">
    <name type="scientific">Drosophila rubida</name>
    <dbReference type="NCBI Taxonomy" id="30044"/>
    <lineage>
        <taxon>Eukaryota</taxon>
        <taxon>Metazoa</taxon>
        <taxon>Ecdysozoa</taxon>
        <taxon>Arthropoda</taxon>
        <taxon>Hexapoda</taxon>
        <taxon>Insecta</taxon>
        <taxon>Pterygota</taxon>
        <taxon>Neoptera</taxon>
        <taxon>Endopterygota</taxon>
        <taxon>Diptera</taxon>
        <taxon>Brachycera</taxon>
        <taxon>Muscomorpha</taxon>
        <taxon>Ephydroidea</taxon>
        <taxon>Drosophilidae</taxon>
        <taxon>Drosophila</taxon>
    </lineage>
</organism>
<keyword evidence="3" id="KW-1185">Reference proteome</keyword>
<comment type="caution">
    <text evidence="2">The sequence shown here is derived from an EMBL/GenBank/DDBJ whole genome shotgun (WGS) entry which is preliminary data.</text>
</comment>
<feature type="compositionally biased region" description="Acidic residues" evidence="1">
    <location>
        <begin position="73"/>
        <end position="88"/>
    </location>
</feature>
<evidence type="ECO:0000313" key="2">
    <source>
        <dbReference type="EMBL" id="KAH8371397.1"/>
    </source>
</evidence>
<evidence type="ECO:0000256" key="1">
    <source>
        <dbReference type="SAM" id="MobiDB-lite"/>
    </source>
</evidence>
<dbReference type="EMBL" id="JAJJHW010002585">
    <property type="protein sequence ID" value="KAH8371397.1"/>
    <property type="molecule type" value="Genomic_DNA"/>
</dbReference>
<dbReference type="Proteomes" id="UP001200034">
    <property type="component" value="Unassembled WGS sequence"/>
</dbReference>
<name>A0AAD4K0J7_9MUSC</name>